<gene>
    <name evidence="1" type="ORF">Pcinc_019832</name>
</gene>
<dbReference type="AlphaFoldDB" id="A0AAE1FNZ6"/>
<accession>A0AAE1FNZ6</accession>
<keyword evidence="2" id="KW-1185">Reference proteome</keyword>
<sequence length="69" mass="7876">LQHPKHPPPSPPILPSYVYVHHRPPHTPSTFIYPPPSSTSTSTLSPGYRTCRVTVEAVEKWMESKNEWL</sequence>
<dbReference type="EMBL" id="JAWQEG010001989">
    <property type="protein sequence ID" value="KAK3875283.1"/>
    <property type="molecule type" value="Genomic_DNA"/>
</dbReference>
<feature type="non-terminal residue" evidence="1">
    <location>
        <position position="1"/>
    </location>
</feature>
<reference evidence="1" key="1">
    <citation type="submission" date="2023-10" db="EMBL/GenBank/DDBJ databases">
        <title>Genome assemblies of two species of porcelain crab, Petrolisthes cinctipes and Petrolisthes manimaculis (Anomura: Porcellanidae).</title>
        <authorList>
            <person name="Angst P."/>
        </authorList>
    </citation>
    <scope>NUCLEOTIDE SEQUENCE</scope>
    <source>
        <strain evidence="1">PB745_01</strain>
        <tissue evidence="1">Gill</tissue>
    </source>
</reference>
<proteinExistence type="predicted"/>
<evidence type="ECO:0000313" key="2">
    <source>
        <dbReference type="Proteomes" id="UP001286313"/>
    </source>
</evidence>
<name>A0AAE1FNZ6_PETCI</name>
<comment type="caution">
    <text evidence="1">The sequence shown here is derived from an EMBL/GenBank/DDBJ whole genome shotgun (WGS) entry which is preliminary data.</text>
</comment>
<organism evidence="1 2">
    <name type="scientific">Petrolisthes cinctipes</name>
    <name type="common">Flat porcelain crab</name>
    <dbReference type="NCBI Taxonomy" id="88211"/>
    <lineage>
        <taxon>Eukaryota</taxon>
        <taxon>Metazoa</taxon>
        <taxon>Ecdysozoa</taxon>
        <taxon>Arthropoda</taxon>
        <taxon>Crustacea</taxon>
        <taxon>Multicrustacea</taxon>
        <taxon>Malacostraca</taxon>
        <taxon>Eumalacostraca</taxon>
        <taxon>Eucarida</taxon>
        <taxon>Decapoda</taxon>
        <taxon>Pleocyemata</taxon>
        <taxon>Anomura</taxon>
        <taxon>Galatheoidea</taxon>
        <taxon>Porcellanidae</taxon>
        <taxon>Petrolisthes</taxon>
    </lineage>
</organism>
<protein>
    <submittedName>
        <fullName evidence="1">Uncharacterized protein</fullName>
    </submittedName>
</protein>
<dbReference type="Proteomes" id="UP001286313">
    <property type="component" value="Unassembled WGS sequence"/>
</dbReference>
<evidence type="ECO:0000313" key="1">
    <source>
        <dbReference type="EMBL" id="KAK3875283.1"/>
    </source>
</evidence>